<feature type="transmembrane region" description="Helical" evidence="17">
    <location>
        <begin position="54"/>
        <end position="76"/>
    </location>
</feature>
<keyword evidence="9" id="KW-0914">Notch signaling pathway</keyword>
<name>A0AAV4DZ05_9GAST</name>
<dbReference type="CDD" id="cd11302">
    <property type="entry name" value="O-FucT-1"/>
    <property type="match status" value="1"/>
</dbReference>
<dbReference type="EMBL" id="BLXT01008494">
    <property type="protein sequence ID" value="GFO49557.1"/>
    <property type="molecule type" value="Genomic_DNA"/>
</dbReference>
<keyword evidence="10" id="KW-1015">Disulfide bond</keyword>
<evidence type="ECO:0000256" key="6">
    <source>
        <dbReference type="ARBA" id="ARBA00022676"/>
    </source>
</evidence>
<keyword evidence="12" id="KW-0294">Fucose metabolism</keyword>
<evidence type="ECO:0000256" key="13">
    <source>
        <dbReference type="ARBA" id="ARBA00023277"/>
    </source>
</evidence>
<sequence length="443" mass="50300">MKTRSQGHKLSNPYRLSDKTVRSNSWRSPSNVPYMSIGGATKGLGGLLLSKKNAVMSINLVLFAVASLVLLVQASVSQQAEPKPIIDTNGYIAYCPCMGRFGNQADQFLGALAFAKAVNRTLIVPPWVEYRWGQRSAVMVPFKTYFKIKALSEYHRVISMEKFMKELAAEEWPVGQRKVFCYGDRHGADKGGCNAKEGNPFGPFWDWFKIDFDESVVFGPLYYDTHNHAAMHQWKIQYRPEEYPVLAFVGPPAPFPVSVYNEKLQRYVQWSNKYNNMTEEFIAENIGEDRPFIALHMRNGVDFERACEHVKESPNMFAAKQCIGERGQYGRTTYEMCFPSTDTVVKQVKEEVERLGAKSVFIATDSNDLIPDFEKAMPDIKFVKQTAPSSPHLDLAILGRADHMIGNCVSSFTAFAKRERDVRGLPTSFWAFQRKSERKNDEL</sequence>
<dbReference type="PANTHER" id="PTHR21420:SF10">
    <property type="entry name" value="GDP-FUCOSE PROTEIN O-FUCOSYLTRANSFERASE 1"/>
    <property type="match status" value="1"/>
</dbReference>
<evidence type="ECO:0000256" key="4">
    <source>
        <dbReference type="ARBA" id="ARBA00012196"/>
    </source>
</evidence>
<keyword evidence="8" id="KW-0256">Endoplasmic reticulum</keyword>
<evidence type="ECO:0000256" key="14">
    <source>
        <dbReference type="ARBA" id="ARBA00033080"/>
    </source>
</evidence>
<evidence type="ECO:0000256" key="17">
    <source>
        <dbReference type="SAM" id="Phobius"/>
    </source>
</evidence>
<evidence type="ECO:0000313" key="19">
    <source>
        <dbReference type="Proteomes" id="UP000735302"/>
    </source>
</evidence>
<dbReference type="GO" id="GO:0007219">
    <property type="term" value="P:Notch signaling pathway"/>
    <property type="evidence" value="ECO:0007669"/>
    <property type="project" value="UniProtKB-KW"/>
</dbReference>
<comment type="pathway">
    <text evidence="2">Protein modification; protein glycosylation.</text>
</comment>
<keyword evidence="11" id="KW-0325">Glycoprotein</keyword>
<dbReference type="GO" id="GO:0005783">
    <property type="term" value="C:endoplasmic reticulum"/>
    <property type="evidence" value="ECO:0007669"/>
    <property type="project" value="UniProtKB-SubCell"/>
</dbReference>
<evidence type="ECO:0000256" key="11">
    <source>
        <dbReference type="ARBA" id="ARBA00023180"/>
    </source>
</evidence>
<dbReference type="PANTHER" id="PTHR21420">
    <property type="entry name" value="GDP-FUCOSE PROTEIN O-FUCOSYLTRANSFERASE 1"/>
    <property type="match status" value="1"/>
</dbReference>
<comment type="catalytic activity">
    <reaction evidence="16">
        <text>L-seryl-[protein] + GDP-beta-L-fucose = 3-O-(alpha-L-fucosyl)-L-seryl-[protein] + GDP + H(+)</text>
        <dbReference type="Rhea" id="RHEA:63644"/>
        <dbReference type="Rhea" id="RHEA-COMP:9863"/>
        <dbReference type="Rhea" id="RHEA-COMP:17914"/>
        <dbReference type="ChEBI" id="CHEBI:15378"/>
        <dbReference type="ChEBI" id="CHEBI:29999"/>
        <dbReference type="ChEBI" id="CHEBI:57273"/>
        <dbReference type="ChEBI" id="CHEBI:58189"/>
        <dbReference type="ChEBI" id="CHEBI:189632"/>
        <dbReference type="EC" id="2.4.1.221"/>
    </reaction>
    <physiologicalReaction direction="left-to-right" evidence="16">
        <dbReference type="Rhea" id="RHEA:63645"/>
    </physiologicalReaction>
</comment>
<evidence type="ECO:0000256" key="10">
    <source>
        <dbReference type="ARBA" id="ARBA00023157"/>
    </source>
</evidence>
<keyword evidence="19" id="KW-1185">Reference proteome</keyword>
<accession>A0AAV4DZ05</accession>
<dbReference type="Gene3D" id="3.40.50.11340">
    <property type="match status" value="1"/>
</dbReference>
<evidence type="ECO:0000256" key="9">
    <source>
        <dbReference type="ARBA" id="ARBA00022976"/>
    </source>
</evidence>
<dbReference type="EC" id="2.4.1.221" evidence="4"/>
<keyword evidence="17" id="KW-1133">Transmembrane helix</keyword>
<protein>
    <recommendedName>
        <fullName evidence="5">GDP-fucose protein O-fucosyltransferase 1</fullName>
        <ecNumber evidence="4">2.4.1.221</ecNumber>
    </recommendedName>
    <alternativeName>
        <fullName evidence="14">Peptide-O-fucosyltransferase 1</fullName>
    </alternativeName>
</protein>
<comment type="catalytic activity">
    <reaction evidence="15">
        <text>L-threonyl-[protein] + GDP-beta-L-fucose = 3-O-(alpha-L-fucosyl)-L-threonyl-[protein] + GDP + H(+)</text>
        <dbReference type="Rhea" id="RHEA:70491"/>
        <dbReference type="Rhea" id="RHEA-COMP:11060"/>
        <dbReference type="Rhea" id="RHEA-COMP:17915"/>
        <dbReference type="ChEBI" id="CHEBI:15378"/>
        <dbReference type="ChEBI" id="CHEBI:30013"/>
        <dbReference type="ChEBI" id="CHEBI:57273"/>
        <dbReference type="ChEBI" id="CHEBI:58189"/>
        <dbReference type="ChEBI" id="CHEBI:189631"/>
        <dbReference type="EC" id="2.4.1.221"/>
    </reaction>
    <physiologicalReaction direction="left-to-right" evidence="15">
        <dbReference type="Rhea" id="RHEA:70492"/>
    </physiologicalReaction>
</comment>
<keyword evidence="17" id="KW-0812">Transmembrane</keyword>
<dbReference type="InterPro" id="IPR019378">
    <property type="entry name" value="GDP-Fuc_O-FucTrfase"/>
</dbReference>
<keyword evidence="13" id="KW-0119">Carbohydrate metabolism</keyword>
<keyword evidence="6" id="KW-0328">Glycosyltransferase</keyword>
<evidence type="ECO:0000256" key="7">
    <source>
        <dbReference type="ARBA" id="ARBA00022679"/>
    </source>
</evidence>
<evidence type="ECO:0000256" key="5">
    <source>
        <dbReference type="ARBA" id="ARBA00021745"/>
    </source>
</evidence>
<dbReference type="AlphaFoldDB" id="A0AAV4DZ05"/>
<dbReference type="GO" id="GO:0006004">
    <property type="term" value="P:fucose metabolic process"/>
    <property type="evidence" value="ECO:0007669"/>
    <property type="project" value="UniProtKB-KW"/>
</dbReference>
<comment type="subcellular location">
    <subcellularLocation>
        <location evidence="1">Endoplasmic reticulum</location>
    </subcellularLocation>
</comment>
<organism evidence="18 19">
    <name type="scientific">Plakobranchus ocellatus</name>
    <dbReference type="NCBI Taxonomy" id="259542"/>
    <lineage>
        <taxon>Eukaryota</taxon>
        <taxon>Metazoa</taxon>
        <taxon>Spiralia</taxon>
        <taxon>Lophotrochozoa</taxon>
        <taxon>Mollusca</taxon>
        <taxon>Gastropoda</taxon>
        <taxon>Heterobranchia</taxon>
        <taxon>Euthyneura</taxon>
        <taxon>Panpulmonata</taxon>
        <taxon>Sacoglossa</taxon>
        <taxon>Placobranchoidea</taxon>
        <taxon>Plakobranchidae</taxon>
        <taxon>Plakobranchus</taxon>
    </lineage>
</organism>
<evidence type="ECO:0000256" key="3">
    <source>
        <dbReference type="ARBA" id="ARBA00010626"/>
    </source>
</evidence>
<evidence type="ECO:0000256" key="1">
    <source>
        <dbReference type="ARBA" id="ARBA00004240"/>
    </source>
</evidence>
<dbReference type="Proteomes" id="UP000735302">
    <property type="component" value="Unassembled WGS sequence"/>
</dbReference>
<reference evidence="18 19" key="1">
    <citation type="journal article" date="2021" name="Elife">
        <title>Chloroplast acquisition without the gene transfer in kleptoplastic sea slugs, Plakobranchus ocellatus.</title>
        <authorList>
            <person name="Maeda T."/>
            <person name="Takahashi S."/>
            <person name="Yoshida T."/>
            <person name="Shimamura S."/>
            <person name="Takaki Y."/>
            <person name="Nagai Y."/>
            <person name="Toyoda A."/>
            <person name="Suzuki Y."/>
            <person name="Arimoto A."/>
            <person name="Ishii H."/>
            <person name="Satoh N."/>
            <person name="Nishiyama T."/>
            <person name="Hasebe M."/>
            <person name="Maruyama T."/>
            <person name="Minagawa J."/>
            <person name="Obokata J."/>
            <person name="Shigenobu S."/>
        </authorList>
    </citation>
    <scope>NUCLEOTIDE SEQUENCE [LARGE SCALE GENOMIC DNA]</scope>
</reference>
<gene>
    <name evidence="18" type="ORF">PoB_007606200</name>
</gene>
<evidence type="ECO:0000256" key="16">
    <source>
        <dbReference type="ARBA" id="ARBA00048647"/>
    </source>
</evidence>
<dbReference type="Gene3D" id="3.40.50.11350">
    <property type="match status" value="1"/>
</dbReference>
<keyword evidence="17" id="KW-0472">Membrane</keyword>
<dbReference type="Pfam" id="PF10250">
    <property type="entry name" value="O-FucT"/>
    <property type="match status" value="1"/>
</dbReference>
<evidence type="ECO:0000256" key="8">
    <source>
        <dbReference type="ARBA" id="ARBA00022824"/>
    </source>
</evidence>
<keyword evidence="7" id="KW-0808">Transferase</keyword>
<evidence type="ECO:0000256" key="12">
    <source>
        <dbReference type="ARBA" id="ARBA00023253"/>
    </source>
</evidence>
<evidence type="ECO:0000256" key="15">
    <source>
        <dbReference type="ARBA" id="ARBA00047273"/>
    </source>
</evidence>
<comment type="caution">
    <text evidence="18">The sequence shown here is derived from an EMBL/GenBank/DDBJ whole genome shotgun (WGS) entry which is preliminary data.</text>
</comment>
<proteinExistence type="inferred from homology"/>
<comment type="similarity">
    <text evidence="3">Belongs to the glycosyltransferase 65 family.</text>
</comment>
<dbReference type="InterPro" id="IPR039922">
    <property type="entry name" value="POFUT1"/>
</dbReference>
<evidence type="ECO:0000256" key="2">
    <source>
        <dbReference type="ARBA" id="ARBA00004922"/>
    </source>
</evidence>
<evidence type="ECO:0000313" key="18">
    <source>
        <dbReference type="EMBL" id="GFO49557.1"/>
    </source>
</evidence>
<dbReference type="GO" id="GO:0046922">
    <property type="term" value="F:peptide-O-fucosyltransferase activity"/>
    <property type="evidence" value="ECO:0007669"/>
    <property type="project" value="UniProtKB-EC"/>
</dbReference>